<dbReference type="SMART" id="SM00326">
    <property type="entry name" value="SH3"/>
    <property type="match status" value="1"/>
</dbReference>
<feature type="domain" description="SH3" evidence="13">
    <location>
        <begin position="82"/>
        <end position="143"/>
    </location>
</feature>
<dbReference type="PROSITE" id="PS50002">
    <property type="entry name" value="SH3"/>
    <property type="match status" value="1"/>
</dbReference>
<dbReference type="OrthoDB" id="28230at2759"/>
<keyword evidence="3" id="KW-0808">Transferase</keyword>
<evidence type="ECO:0000256" key="5">
    <source>
        <dbReference type="ARBA" id="ARBA00022777"/>
    </source>
</evidence>
<evidence type="ECO:0000259" key="13">
    <source>
        <dbReference type="PROSITE" id="PS50002"/>
    </source>
</evidence>
<dbReference type="InterPro" id="IPR043539">
    <property type="entry name" value="Grb2-like"/>
</dbReference>
<evidence type="ECO:0000313" key="14">
    <source>
        <dbReference type="EMBL" id="KAG0728682.1"/>
    </source>
</evidence>
<dbReference type="PRINTS" id="PR00401">
    <property type="entry name" value="SH2DOMAIN"/>
</dbReference>
<dbReference type="Gene3D" id="3.30.505.10">
    <property type="entry name" value="SH2 domain"/>
    <property type="match status" value="1"/>
</dbReference>
<dbReference type="FunFam" id="3.30.505.10:FF:000044">
    <property type="entry name" value="Tyrosine-protein kinase"/>
    <property type="match status" value="1"/>
</dbReference>
<dbReference type="InterPro" id="IPR001452">
    <property type="entry name" value="SH3_domain"/>
</dbReference>
<keyword evidence="6" id="KW-0067">ATP-binding</keyword>
<dbReference type="SUPFAM" id="SSF55550">
    <property type="entry name" value="SH2 domain"/>
    <property type="match status" value="1"/>
</dbReference>
<evidence type="ECO:0000256" key="10">
    <source>
        <dbReference type="PROSITE-ProRule" id="PRU00192"/>
    </source>
</evidence>
<keyword evidence="7 9" id="KW-0727">SH2 domain</keyword>
<dbReference type="Pfam" id="PF00017">
    <property type="entry name" value="SH2"/>
    <property type="match status" value="1"/>
</dbReference>
<dbReference type="Pfam" id="PF00018">
    <property type="entry name" value="SH3_1"/>
    <property type="match status" value="1"/>
</dbReference>
<dbReference type="SMART" id="SM00252">
    <property type="entry name" value="SH2"/>
    <property type="match status" value="1"/>
</dbReference>
<protein>
    <recommendedName>
        <fullName evidence="1">non-specific protein-tyrosine kinase</fullName>
        <ecNumber evidence="1">2.7.10.2</ecNumber>
    </recommendedName>
</protein>
<feature type="domain" description="SH2" evidence="12">
    <location>
        <begin position="149"/>
        <end position="241"/>
    </location>
</feature>
<accession>A0A8J4YJ42</accession>
<feature type="compositionally biased region" description="Polar residues" evidence="11">
    <location>
        <begin position="25"/>
        <end position="47"/>
    </location>
</feature>
<dbReference type="CDD" id="cd10370">
    <property type="entry name" value="SH2_Src_Src42"/>
    <property type="match status" value="1"/>
</dbReference>
<comment type="caution">
    <text evidence="14">The sequence shown here is derived from an EMBL/GenBank/DDBJ whole genome shotgun (WGS) entry which is preliminary data.</text>
</comment>
<evidence type="ECO:0000256" key="9">
    <source>
        <dbReference type="PROSITE-ProRule" id="PRU00191"/>
    </source>
</evidence>
<evidence type="ECO:0000256" key="6">
    <source>
        <dbReference type="ARBA" id="ARBA00022840"/>
    </source>
</evidence>
<keyword evidence="15" id="KW-1185">Reference proteome</keyword>
<evidence type="ECO:0000256" key="11">
    <source>
        <dbReference type="SAM" id="MobiDB-lite"/>
    </source>
</evidence>
<reference evidence="14" key="1">
    <citation type="submission" date="2020-07" db="EMBL/GenBank/DDBJ databases">
        <title>The High-quality genome of the commercially important snow crab, Chionoecetes opilio.</title>
        <authorList>
            <person name="Jeong J.-H."/>
            <person name="Ryu S."/>
        </authorList>
    </citation>
    <scope>NUCLEOTIDE SEQUENCE</scope>
    <source>
        <strain evidence="14">MADBK_172401_WGS</strain>
        <tissue evidence="14">Digestive gland</tissue>
    </source>
</reference>
<evidence type="ECO:0000313" key="15">
    <source>
        <dbReference type="Proteomes" id="UP000770661"/>
    </source>
</evidence>
<dbReference type="PROSITE" id="PS50001">
    <property type="entry name" value="SH2"/>
    <property type="match status" value="1"/>
</dbReference>
<dbReference type="InterPro" id="IPR000980">
    <property type="entry name" value="SH2"/>
</dbReference>
<dbReference type="InterPro" id="IPR036860">
    <property type="entry name" value="SH2_dom_sf"/>
</dbReference>
<dbReference type="EMBL" id="JACEEZ010001912">
    <property type="protein sequence ID" value="KAG0728682.1"/>
    <property type="molecule type" value="Genomic_DNA"/>
</dbReference>
<feature type="region of interest" description="Disordered" evidence="11">
    <location>
        <begin position="1"/>
        <end position="79"/>
    </location>
</feature>
<proteinExistence type="predicted"/>
<dbReference type="FunFam" id="2.30.30.40:FF:000208">
    <property type="entry name" value="Tyrosine-protein kinase"/>
    <property type="match status" value="1"/>
</dbReference>
<evidence type="ECO:0000256" key="1">
    <source>
        <dbReference type="ARBA" id="ARBA00011903"/>
    </source>
</evidence>
<name>A0A8J4YJ42_CHIOP</name>
<dbReference type="Gene3D" id="2.30.30.40">
    <property type="entry name" value="SH3 Domains"/>
    <property type="match status" value="1"/>
</dbReference>
<evidence type="ECO:0000256" key="2">
    <source>
        <dbReference type="ARBA" id="ARBA00022443"/>
    </source>
</evidence>
<dbReference type="GO" id="GO:0048468">
    <property type="term" value="P:cell development"/>
    <property type="evidence" value="ECO:0007669"/>
    <property type="project" value="UniProtKB-ARBA"/>
</dbReference>
<keyword evidence="4" id="KW-0547">Nucleotide-binding</keyword>
<dbReference type="InterPro" id="IPR036028">
    <property type="entry name" value="SH3-like_dom_sf"/>
</dbReference>
<dbReference type="CDD" id="cd11845">
    <property type="entry name" value="SH3_Src_like"/>
    <property type="match status" value="1"/>
</dbReference>
<dbReference type="EC" id="2.7.10.2" evidence="1"/>
<dbReference type="GO" id="GO:0005524">
    <property type="term" value="F:ATP binding"/>
    <property type="evidence" value="ECO:0007669"/>
    <property type="project" value="UniProtKB-KW"/>
</dbReference>
<dbReference type="AlphaFoldDB" id="A0A8J4YJ42"/>
<dbReference type="PRINTS" id="PR00452">
    <property type="entry name" value="SH3DOMAIN"/>
</dbReference>
<evidence type="ECO:0000256" key="3">
    <source>
        <dbReference type="ARBA" id="ARBA00022679"/>
    </source>
</evidence>
<keyword evidence="2 10" id="KW-0728">SH3 domain</keyword>
<dbReference type="SUPFAM" id="SSF50044">
    <property type="entry name" value="SH3-domain"/>
    <property type="match status" value="1"/>
</dbReference>
<evidence type="ECO:0000256" key="8">
    <source>
        <dbReference type="ARBA" id="ARBA00023137"/>
    </source>
</evidence>
<dbReference type="PRINTS" id="PR01887">
    <property type="entry name" value="SPECTRNALPHA"/>
</dbReference>
<evidence type="ECO:0000259" key="12">
    <source>
        <dbReference type="PROSITE" id="PS50001"/>
    </source>
</evidence>
<evidence type="ECO:0000256" key="7">
    <source>
        <dbReference type="ARBA" id="ARBA00022999"/>
    </source>
</evidence>
<dbReference type="GO" id="GO:0004715">
    <property type="term" value="F:non-membrane spanning protein tyrosine kinase activity"/>
    <property type="evidence" value="ECO:0007669"/>
    <property type="project" value="UniProtKB-EC"/>
</dbReference>
<sequence>MGNCFSSSSGGGSKDPSSDTRVIPQPNNLFPEQVPSQPLTSPQNNDPSGAARGTPDNQGLGGRPVNGLSPLPSLPDSEGTANTSKIFVALYDYDARTDEDLSFRKGEHLEILNDTQGDWWFARSKATKQEGYIPSNYVAKLKSIEAEPWYFGRIKRIEAEKKLLLPENEHGAFLIRDSESRRNDYSLSVRDGDTVKHYRIRQLDEGGFFIARRTTFRTLQDLTEHYSKDADGLCVNLRKPCIQRPQYCLSYSELSHCSVELPVRSLYSGGSATWSRQSGRVAVFLVVVILPRQPAQ</sequence>
<organism evidence="14 15">
    <name type="scientific">Chionoecetes opilio</name>
    <name type="common">Atlantic snow crab</name>
    <name type="synonym">Cancer opilio</name>
    <dbReference type="NCBI Taxonomy" id="41210"/>
    <lineage>
        <taxon>Eukaryota</taxon>
        <taxon>Metazoa</taxon>
        <taxon>Ecdysozoa</taxon>
        <taxon>Arthropoda</taxon>
        <taxon>Crustacea</taxon>
        <taxon>Multicrustacea</taxon>
        <taxon>Malacostraca</taxon>
        <taxon>Eumalacostraca</taxon>
        <taxon>Eucarida</taxon>
        <taxon>Decapoda</taxon>
        <taxon>Pleocyemata</taxon>
        <taxon>Brachyura</taxon>
        <taxon>Eubrachyura</taxon>
        <taxon>Majoidea</taxon>
        <taxon>Majidae</taxon>
        <taxon>Chionoecetes</taxon>
    </lineage>
</organism>
<keyword evidence="5 14" id="KW-0418">Kinase</keyword>
<gene>
    <name evidence="14" type="primary">Src42A_1</name>
    <name evidence="14" type="ORF">GWK47_031969</name>
</gene>
<evidence type="ECO:0000256" key="4">
    <source>
        <dbReference type="ARBA" id="ARBA00022741"/>
    </source>
</evidence>
<keyword evidence="8" id="KW-0829">Tyrosine-protein kinase</keyword>
<dbReference type="PANTHER" id="PTHR46037">
    <property type="entry name" value="PROTEIN ENHANCER OF SEVENLESS 2B"/>
    <property type="match status" value="1"/>
</dbReference>
<dbReference type="Proteomes" id="UP000770661">
    <property type="component" value="Unassembled WGS sequence"/>
</dbReference>